<reference evidence="2" key="1">
    <citation type="submission" date="2016-10" db="EMBL/GenBank/DDBJ databases">
        <authorList>
            <person name="Varghese N."/>
            <person name="Submissions S."/>
        </authorList>
    </citation>
    <scope>NUCLEOTIDE SEQUENCE [LARGE SCALE GENOMIC DNA]</scope>
    <source>
        <strain evidence="2">CGMCC 1.11014</strain>
    </source>
</reference>
<dbReference type="GO" id="GO:0006355">
    <property type="term" value="P:regulation of DNA-templated transcription"/>
    <property type="evidence" value="ECO:0007669"/>
    <property type="project" value="InterPro"/>
</dbReference>
<dbReference type="SUPFAM" id="SSF47598">
    <property type="entry name" value="Ribbon-helix-helix"/>
    <property type="match status" value="1"/>
</dbReference>
<sequence length="79" mass="8688">MSTTLNIDVRISDELKAAVEKLAETTGQPVSQIAAQALEDYVGWRTAQLLDLQDAIAAADRGEFADDDETWQQQSHIVN</sequence>
<evidence type="ECO:0000313" key="1">
    <source>
        <dbReference type="EMBL" id="SFV10105.1"/>
    </source>
</evidence>
<proteinExistence type="predicted"/>
<keyword evidence="2" id="KW-1185">Reference proteome</keyword>
<evidence type="ECO:0000313" key="2">
    <source>
        <dbReference type="Proteomes" id="UP000199391"/>
    </source>
</evidence>
<dbReference type="EMBL" id="FPBO01000031">
    <property type="protein sequence ID" value="SFV10105.1"/>
    <property type="molecule type" value="Genomic_DNA"/>
</dbReference>
<dbReference type="RefSeq" id="WP_093558477.1">
    <property type="nucleotide sequence ID" value="NZ_FPBO01000031.1"/>
</dbReference>
<dbReference type="AlphaFoldDB" id="A0A1I7LKE2"/>
<gene>
    <name evidence="1" type="ORF">SAMN05216552_103115</name>
</gene>
<dbReference type="InterPro" id="IPR010985">
    <property type="entry name" value="Ribbon_hlx_hlx"/>
</dbReference>
<dbReference type="STRING" id="1035707.SAMN05216552_103115"/>
<organism evidence="1 2">
    <name type="scientific">Pseudoduganella namucuonensis</name>
    <dbReference type="NCBI Taxonomy" id="1035707"/>
    <lineage>
        <taxon>Bacteria</taxon>
        <taxon>Pseudomonadati</taxon>
        <taxon>Pseudomonadota</taxon>
        <taxon>Betaproteobacteria</taxon>
        <taxon>Burkholderiales</taxon>
        <taxon>Oxalobacteraceae</taxon>
        <taxon>Telluria group</taxon>
        <taxon>Pseudoduganella</taxon>
    </lineage>
</organism>
<accession>A0A1I7LKE2</accession>
<name>A0A1I7LKE2_9BURK</name>
<dbReference type="Proteomes" id="UP000199391">
    <property type="component" value="Unassembled WGS sequence"/>
</dbReference>
<protein>
    <submittedName>
        <fullName evidence="1">Predicted transcriptional regulator</fullName>
    </submittedName>
</protein>